<protein>
    <submittedName>
        <fullName evidence="2">Unnamed protein product</fullName>
    </submittedName>
</protein>
<reference evidence="2" key="1">
    <citation type="submission" date="2023-04" db="EMBL/GenBank/DDBJ databases">
        <title>Phytophthora fragariaefolia NBRC 109709.</title>
        <authorList>
            <person name="Ichikawa N."/>
            <person name="Sato H."/>
            <person name="Tonouchi N."/>
        </authorList>
    </citation>
    <scope>NUCLEOTIDE SEQUENCE</scope>
    <source>
        <strain evidence="2">NBRC 109709</strain>
    </source>
</reference>
<dbReference type="EMBL" id="BSXT01000235">
    <property type="protein sequence ID" value="GMF21689.1"/>
    <property type="molecule type" value="Genomic_DNA"/>
</dbReference>
<evidence type="ECO:0000313" key="2">
    <source>
        <dbReference type="EMBL" id="GMF21689.1"/>
    </source>
</evidence>
<name>A0A9W6TX24_9STRA</name>
<dbReference type="Pfam" id="PF07727">
    <property type="entry name" value="RVT_2"/>
    <property type="match status" value="1"/>
</dbReference>
<evidence type="ECO:0000259" key="1">
    <source>
        <dbReference type="Pfam" id="PF07727"/>
    </source>
</evidence>
<dbReference type="PANTHER" id="PTHR11439:SF467">
    <property type="entry name" value="INTEGRASE CATALYTIC DOMAIN-CONTAINING PROTEIN"/>
    <property type="match status" value="1"/>
</dbReference>
<dbReference type="AlphaFoldDB" id="A0A9W6TX24"/>
<feature type="domain" description="Reverse transcriptase Ty1/copia-type" evidence="1">
    <location>
        <begin position="3"/>
        <end position="95"/>
    </location>
</feature>
<dbReference type="Proteomes" id="UP001165121">
    <property type="component" value="Unassembled WGS sequence"/>
</dbReference>
<dbReference type="InterPro" id="IPR013103">
    <property type="entry name" value="RVT_2"/>
</dbReference>
<dbReference type="PANTHER" id="PTHR11439">
    <property type="entry name" value="GAG-POL-RELATED RETROTRANSPOSON"/>
    <property type="match status" value="1"/>
</dbReference>
<organism evidence="2 3">
    <name type="scientific">Phytophthora fragariaefolia</name>
    <dbReference type="NCBI Taxonomy" id="1490495"/>
    <lineage>
        <taxon>Eukaryota</taxon>
        <taxon>Sar</taxon>
        <taxon>Stramenopiles</taxon>
        <taxon>Oomycota</taxon>
        <taxon>Peronosporomycetes</taxon>
        <taxon>Peronosporales</taxon>
        <taxon>Peronosporaceae</taxon>
        <taxon>Phytophthora</taxon>
    </lineage>
</organism>
<proteinExistence type="predicted"/>
<keyword evidence="3" id="KW-1185">Reference proteome</keyword>
<accession>A0A9W6TX24</accession>
<evidence type="ECO:0000313" key="3">
    <source>
        <dbReference type="Proteomes" id="UP001165121"/>
    </source>
</evidence>
<dbReference type="OrthoDB" id="128382at2759"/>
<sequence length="268" mass="30394">MDAGVYVRTVGENKVFLTVYDDDLLIVGTEIDIDIVLGELSSEFEIKDFGEVKHLLGMEITYVPGLVLMISQKGYTETILARCKMDKCKPVPTPVCVNLDPEVDYRQIVGSLQYLVQCTRPDIANAVRTLGKFLNCFTREHHVLAKRVLRYLRGTSEYGLVWMKKKTTGSNMQIDAYVDAWRPPKPEVWIVAYADADLGNEKDDRRSITRYVLQMEGCTYAYSSHKQRLITDDACSSEFVAAAVFHYDQVDTQSMQRAWASAQADCFV</sequence>
<comment type="caution">
    <text evidence="2">The sequence shown here is derived from an EMBL/GenBank/DDBJ whole genome shotgun (WGS) entry which is preliminary data.</text>
</comment>
<gene>
    <name evidence="2" type="ORF">Pfra01_000296500</name>
</gene>